<dbReference type="VEuPathDB" id="FungiDB:ASPZODRAFT_1712825"/>
<protein>
    <submittedName>
        <fullName evidence="2">Uncharacterized protein</fullName>
    </submittedName>
</protein>
<sequence>MSRESRCTHAARVLRSPPHLTLRHPSSTSLLGAVGAIGCPVPTPIHPLDVPCLPLNKVAWQRHARNTKAGERRELEAKRDRAWVKKSE</sequence>
<name>A0A1L9SKC5_9EURO</name>
<keyword evidence="3" id="KW-1185">Reference proteome</keyword>
<accession>A0A1L9SKC5</accession>
<proteinExistence type="predicted"/>
<evidence type="ECO:0000313" key="2">
    <source>
        <dbReference type="EMBL" id="OJJ47546.1"/>
    </source>
</evidence>
<feature type="region of interest" description="Disordered" evidence="1">
    <location>
        <begin position="64"/>
        <end position="88"/>
    </location>
</feature>
<feature type="compositionally biased region" description="Basic and acidic residues" evidence="1">
    <location>
        <begin position="68"/>
        <end position="88"/>
    </location>
</feature>
<reference evidence="3" key="1">
    <citation type="journal article" date="2017" name="Genome Biol.">
        <title>Comparative genomics reveals high biological diversity and specific adaptations in the industrially and medically important fungal genus Aspergillus.</title>
        <authorList>
            <person name="de Vries R.P."/>
            <person name="Riley R."/>
            <person name="Wiebenga A."/>
            <person name="Aguilar-Osorio G."/>
            <person name="Amillis S."/>
            <person name="Uchima C.A."/>
            <person name="Anderluh G."/>
            <person name="Asadollahi M."/>
            <person name="Askin M."/>
            <person name="Barry K."/>
            <person name="Battaglia E."/>
            <person name="Bayram O."/>
            <person name="Benocci T."/>
            <person name="Braus-Stromeyer S.A."/>
            <person name="Caldana C."/>
            <person name="Canovas D."/>
            <person name="Cerqueira G.C."/>
            <person name="Chen F."/>
            <person name="Chen W."/>
            <person name="Choi C."/>
            <person name="Clum A."/>
            <person name="Dos Santos R.A."/>
            <person name="Damasio A.R."/>
            <person name="Diallinas G."/>
            <person name="Emri T."/>
            <person name="Fekete E."/>
            <person name="Flipphi M."/>
            <person name="Freyberg S."/>
            <person name="Gallo A."/>
            <person name="Gournas C."/>
            <person name="Habgood R."/>
            <person name="Hainaut M."/>
            <person name="Harispe M.L."/>
            <person name="Henrissat B."/>
            <person name="Hilden K.S."/>
            <person name="Hope R."/>
            <person name="Hossain A."/>
            <person name="Karabika E."/>
            <person name="Karaffa L."/>
            <person name="Karanyi Z."/>
            <person name="Krasevec N."/>
            <person name="Kuo A."/>
            <person name="Kusch H."/>
            <person name="LaButti K."/>
            <person name="Lagendijk E.L."/>
            <person name="Lapidus A."/>
            <person name="Levasseur A."/>
            <person name="Lindquist E."/>
            <person name="Lipzen A."/>
            <person name="Logrieco A.F."/>
            <person name="MacCabe A."/>
            <person name="Maekelae M.R."/>
            <person name="Malavazi I."/>
            <person name="Melin P."/>
            <person name="Meyer V."/>
            <person name="Mielnichuk N."/>
            <person name="Miskei M."/>
            <person name="Molnar A.P."/>
            <person name="Mule G."/>
            <person name="Ngan C.Y."/>
            <person name="Orejas M."/>
            <person name="Orosz E."/>
            <person name="Ouedraogo J.P."/>
            <person name="Overkamp K.M."/>
            <person name="Park H.-S."/>
            <person name="Perrone G."/>
            <person name="Piumi F."/>
            <person name="Punt P.J."/>
            <person name="Ram A.F."/>
            <person name="Ramon A."/>
            <person name="Rauscher S."/>
            <person name="Record E."/>
            <person name="Riano-Pachon D.M."/>
            <person name="Robert V."/>
            <person name="Roehrig J."/>
            <person name="Ruller R."/>
            <person name="Salamov A."/>
            <person name="Salih N.S."/>
            <person name="Samson R.A."/>
            <person name="Sandor E."/>
            <person name="Sanguinetti M."/>
            <person name="Schuetze T."/>
            <person name="Sepcic K."/>
            <person name="Shelest E."/>
            <person name="Sherlock G."/>
            <person name="Sophianopoulou V."/>
            <person name="Squina F.M."/>
            <person name="Sun H."/>
            <person name="Susca A."/>
            <person name="Todd R.B."/>
            <person name="Tsang A."/>
            <person name="Unkles S.E."/>
            <person name="van de Wiele N."/>
            <person name="van Rossen-Uffink D."/>
            <person name="Oliveira J.V."/>
            <person name="Vesth T.C."/>
            <person name="Visser J."/>
            <person name="Yu J.-H."/>
            <person name="Zhou M."/>
            <person name="Andersen M.R."/>
            <person name="Archer D.B."/>
            <person name="Baker S.E."/>
            <person name="Benoit I."/>
            <person name="Brakhage A.A."/>
            <person name="Braus G.H."/>
            <person name="Fischer R."/>
            <person name="Frisvad J.C."/>
            <person name="Goldman G.H."/>
            <person name="Houbraken J."/>
            <person name="Oakley B."/>
            <person name="Pocsi I."/>
            <person name="Scazzocchio C."/>
            <person name="Seiboth B."/>
            <person name="vanKuyk P.A."/>
            <person name="Wortman J."/>
            <person name="Dyer P.S."/>
            <person name="Grigoriev I.V."/>
        </authorList>
    </citation>
    <scope>NUCLEOTIDE SEQUENCE [LARGE SCALE GENOMIC DNA]</scope>
    <source>
        <strain evidence="3">CBS 506.65</strain>
    </source>
</reference>
<dbReference type="GeneID" id="34613422"/>
<evidence type="ECO:0000256" key="1">
    <source>
        <dbReference type="SAM" id="MobiDB-lite"/>
    </source>
</evidence>
<gene>
    <name evidence="2" type="ORF">ASPZODRAFT_1712825</name>
</gene>
<dbReference type="AlphaFoldDB" id="A0A1L9SKC5"/>
<organism evidence="2 3">
    <name type="scientific">Penicilliopsis zonata CBS 506.65</name>
    <dbReference type="NCBI Taxonomy" id="1073090"/>
    <lineage>
        <taxon>Eukaryota</taxon>
        <taxon>Fungi</taxon>
        <taxon>Dikarya</taxon>
        <taxon>Ascomycota</taxon>
        <taxon>Pezizomycotina</taxon>
        <taxon>Eurotiomycetes</taxon>
        <taxon>Eurotiomycetidae</taxon>
        <taxon>Eurotiales</taxon>
        <taxon>Aspergillaceae</taxon>
        <taxon>Penicilliopsis</taxon>
    </lineage>
</organism>
<dbReference type="Proteomes" id="UP000184188">
    <property type="component" value="Unassembled WGS sequence"/>
</dbReference>
<evidence type="ECO:0000313" key="3">
    <source>
        <dbReference type="Proteomes" id="UP000184188"/>
    </source>
</evidence>
<dbReference type="RefSeq" id="XP_022582056.1">
    <property type="nucleotide sequence ID" value="XM_022726958.1"/>
</dbReference>
<dbReference type="EMBL" id="KV878340">
    <property type="protein sequence ID" value="OJJ47546.1"/>
    <property type="molecule type" value="Genomic_DNA"/>
</dbReference>